<accession>A0A6N2B897</accession>
<dbReference type="AlphaFoldDB" id="A0A6N2B897"/>
<comment type="caution">
    <text evidence="2">The sequence shown here is derived from an EMBL/GenBank/DDBJ whole genome shotgun (WGS) entry which is preliminary data.</text>
</comment>
<dbReference type="EMBL" id="RXGB01003868">
    <property type="protein sequence ID" value="TMW91085.1"/>
    <property type="molecule type" value="Genomic_DNA"/>
</dbReference>
<reference evidence="2" key="1">
    <citation type="submission" date="2019-05" db="EMBL/GenBank/DDBJ databases">
        <title>The de novo reference genome and transcriptome assemblies of the wild tomato species Solanum chilense.</title>
        <authorList>
            <person name="Stam R."/>
            <person name="Nosenko T."/>
            <person name="Hoerger A.C."/>
            <person name="Stephan W."/>
            <person name="Seidel M.A."/>
            <person name="Kuhn J.M.M."/>
            <person name="Haberer G."/>
            <person name="Tellier A."/>
        </authorList>
    </citation>
    <scope>NUCLEOTIDE SEQUENCE</scope>
    <source>
        <tissue evidence="2">Mature leaves</tissue>
    </source>
</reference>
<evidence type="ECO:0000313" key="2">
    <source>
        <dbReference type="EMBL" id="TMW91085.1"/>
    </source>
</evidence>
<feature type="chain" id="PRO_5027122171" evidence="1">
    <location>
        <begin position="19"/>
        <end position="63"/>
    </location>
</feature>
<organism evidence="2">
    <name type="scientific">Solanum chilense</name>
    <name type="common">Tomato</name>
    <name type="synonym">Lycopersicon chilense</name>
    <dbReference type="NCBI Taxonomy" id="4083"/>
    <lineage>
        <taxon>Eukaryota</taxon>
        <taxon>Viridiplantae</taxon>
        <taxon>Streptophyta</taxon>
        <taxon>Embryophyta</taxon>
        <taxon>Tracheophyta</taxon>
        <taxon>Spermatophyta</taxon>
        <taxon>Magnoliopsida</taxon>
        <taxon>eudicotyledons</taxon>
        <taxon>Gunneridae</taxon>
        <taxon>Pentapetalae</taxon>
        <taxon>asterids</taxon>
        <taxon>lamiids</taxon>
        <taxon>Solanales</taxon>
        <taxon>Solanaceae</taxon>
        <taxon>Solanoideae</taxon>
        <taxon>Solaneae</taxon>
        <taxon>Solanum</taxon>
        <taxon>Solanum subgen. Lycopersicon</taxon>
    </lineage>
</organism>
<evidence type="ECO:0000256" key="1">
    <source>
        <dbReference type="SAM" id="SignalP"/>
    </source>
</evidence>
<protein>
    <submittedName>
        <fullName evidence="2">Uncharacterized protein</fullName>
    </submittedName>
</protein>
<proteinExistence type="predicted"/>
<sequence>MNFRHITILIVKFNLCFADLHDKNVFACDQFATVRKKYFCISNKFIVVLKIIFLLKQNKILLH</sequence>
<keyword evidence="1" id="KW-0732">Signal</keyword>
<gene>
    <name evidence="2" type="ORF">EJD97_014802</name>
</gene>
<feature type="signal peptide" evidence="1">
    <location>
        <begin position="1"/>
        <end position="18"/>
    </location>
</feature>
<name>A0A6N2B897_SOLCI</name>